<feature type="compositionally biased region" description="Polar residues" evidence="1">
    <location>
        <begin position="213"/>
        <end position="232"/>
    </location>
</feature>
<feature type="region of interest" description="Disordered" evidence="1">
    <location>
        <begin position="167"/>
        <end position="239"/>
    </location>
</feature>
<dbReference type="InterPro" id="IPR013320">
    <property type="entry name" value="ConA-like_dom_sf"/>
</dbReference>
<organism evidence="2 3">
    <name type="scientific">Myceligenerans indicum</name>
    <dbReference type="NCBI Taxonomy" id="2593663"/>
    <lineage>
        <taxon>Bacteria</taxon>
        <taxon>Bacillati</taxon>
        <taxon>Actinomycetota</taxon>
        <taxon>Actinomycetes</taxon>
        <taxon>Micrococcales</taxon>
        <taxon>Promicromonosporaceae</taxon>
        <taxon>Myceligenerans</taxon>
    </lineage>
</organism>
<feature type="compositionally biased region" description="Low complexity" evidence="1">
    <location>
        <begin position="185"/>
        <end position="198"/>
    </location>
</feature>
<evidence type="ECO:0000313" key="3">
    <source>
        <dbReference type="Proteomes" id="UP000675409"/>
    </source>
</evidence>
<feature type="compositionally biased region" description="Low complexity" evidence="1">
    <location>
        <begin position="80"/>
        <end position="123"/>
    </location>
</feature>
<feature type="compositionally biased region" description="Polar residues" evidence="1">
    <location>
        <begin position="174"/>
        <end position="183"/>
    </location>
</feature>
<accession>A0ABS1LRS5</accession>
<keyword evidence="3" id="KW-1185">Reference proteome</keyword>
<dbReference type="EMBL" id="JABBYC010000075">
    <property type="protein sequence ID" value="MBL0888714.1"/>
    <property type="molecule type" value="Genomic_DNA"/>
</dbReference>
<dbReference type="RefSeq" id="WP_201851125.1">
    <property type="nucleotide sequence ID" value="NZ_JABBYC010000075.1"/>
</dbReference>
<dbReference type="Gene3D" id="2.60.120.200">
    <property type="match status" value="1"/>
</dbReference>
<protein>
    <submittedName>
        <fullName evidence="2">LamG domain-containing protein</fullName>
    </submittedName>
</protein>
<name>A0ABS1LRS5_9MICO</name>
<sequence>MTVHPDGTGFTPVLRIADGAAAEALLGEVGDGGLGFDVEVGGGLTLTPEEPVDPDAAPDPMPADGGEPDGAWEQDTGVPEAEAGGTSAAGTAGEGTASTSLVKDGAAKASAEDSSSTTASGTDPDMGAQTAGEPVEEANGFYAVDGSGEASFTGAVGLQWDSTSATTAGAATSPQESVSSLSTLDAAAPDAAGPAEAGRSSGKAANGRARGQVSPSAQASVDPGTAQSSSQDPVREAQPGDRLALLSARVAPDGRSAAVRADEAMLADPDTAFPVFVDPSVSGSRTAWTAIKKAWPSSTSSWKFSGSAGVGFCDVSKDWTCERSGNVWRSVWKFTGLKTVGNLASGDIVDATFRAYGTHSYSCTATATELYRVPNITSSTNWSNHAGSWDSSRKISSKSTAYYSSACGGSHWTEWPAKSVAKTIASNGWQSISLGLKGTSTTDMNSWKKYRYDARFQVEYNRPPYASYGHQTIVDGSNIGCGTSSDPVYSSWLRPTMRVLGDDPDDSRVSVQFVVVDVAANTRVYESAWTGLKSPVAEFTHRVPTGEELTSGKTYRWRAEIKDAGGLMVGYEGSKPCYFTVDNTAPSPPKVTPLRDHPDAQAFYEADKERGGVGLTGCWELYAPSSDTTTLWWGYSTRVSTTKVTLDSTRKTQVCATPGGAGEKFLYVKVADAAGHSATTEYEFKVATAREDGVWTFDDPDARGVDTSVYDAERNEFAPAGSLSFPSTGVDFVTGPHGQFGARDDDEALRTRVGKIGWTDSPVIDPTGSFVVSAHVYLDSDTDPTGWYTALSQEGPLYNEFRLGYRPSSCPTASDTCWAFGVNRELDANTTTYAKSSVPVQFGQWVHLLGEYDEPAGEVRLYVCEIGTPDDPAVGEPKLAVTPYVGALPQSSGRFVAGRGFIGGSPSNYWTGAIDNVRIFRGEVLAAAKIRRLCQGAEANQMAGGVDDVDPTVLGGSGQGVTP</sequence>
<dbReference type="SUPFAM" id="SSF49899">
    <property type="entry name" value="Concanavalin A-like lectins/glucanases"/>
    <property type="match status" value="1"/>
</dbReference>
<evidence type="ECO:0000313" key="2">
    <source>
        <dbReference type="EMBL" id="MBL0888714.1"/>
    </source>
</evidence>
<comment type="caution">
    <text evidence="2">The sequence shown here is derived from an EMBL/GenBank/DDBJ whole genome shotgun (WGS) entry which is preliminary data.</text>
</comment>
<evidence type="ECO:0000256" key="1">
    <source>
        <dbReference type="SAM" id="MobiDB-lite"/>
    </source>
</evidence>
<proteinExistence type="predicted"/>
<feature type="region of interest" description="Disordered" evidence="1">
    <location>
        <begin position="40"/>
        <end position="131"/>
    </location>
</feature>
<dbReference type="Proteomes" id="UP000675409">
    <property type="component" value="Unassembled WGS sequence"/>
</dbReference>
<reference evidence="2 3" key="1">
    <citation type="journal article" date="2021" name="Arch. Microbiol.">
        <title>Myceligenerans indicum sp. nov., an actinobacterium isolated from mangrove sediment of Sundarbans, India.</title>
        <authorList>
            <person name="Asha K."/>
            <person name="Bhadury P."/>
        </authorList>
    </citation>
    <scope>NUCLEOTIDE SEQUENCE [LARGE SCALE GENOMIC DNA]</scope>
    <source>
        <strain evidence="2 3">I2</strain>
    </source>
</reference>
<gene>
    <name evidence="2" type="ORF">HGK34_20950</name>
</gene>